<dbReference type="EMBL" id="UINC01167145">
    <property type="protein sequence ID" value="SVD69481.1"/>
    <property type="molecule type" value="Genomic_DNA"/>
</dbReference>
<accession>A0A382XGE9</accession>
<dbReference type="AlphaFoldDB" id="A0A382XGE9"/>
<organism evidence="1">
    <name type="scientific">marine metagenome</name>
    <dbReference type="NCBI Taxonomy" id="408172"/>
    <lineage>
        <taxon>unclassified sequences</taxon>
        <taxon>metagenomes</taxon>
        <taxon>ecological metagenomes</taxon>
    </lineage>
</organism>
<proteinExistence type="predicted"/>
<reference evidence="1" key="1">
    <citation type="submission" date="2018-05" db="EMBL/GenBank/DDBJ databases">
        <authorList>
            <person name="Lanie J.A."/>
            <person name="Ng W.-L."/>
            <person name="Kazmierczak K.M."/>
            <person name="Andrzejewski T.M."/>
            <person name="Davidsen T.M."/>
            <person name="Wayne K.J."/>
            <person name="Tettelin H."/>
            <person name="Glass J.I."/>
            <person name="Rusch D."/>
            <person name="Podicherti R."/>
            <person name="Tsui H.-C.T."/>
            <person name="Winkler M.E."/>
        </authorList>
    </citation>
    <scope>NUCLEOTIDE SEQUENCE</scope>
</reference>
<evidence type="ECO:0000313" key="1">
    <source>
        <dbReference type="EMBL" id="SVD69481.1"/>
    </source>
</evidence>
<protein>
    <submittedName>
        <fullName evidence="1">Uncharacterized protein</fullName>
    </submittedName>
</protein>
<name>A0A382XGE9_9ZZZZ</name>
<gene>
    <name evidence="1" type="ORF">METZ01_LOCUS422335</name>
</gene>
<sequence>MMGLVLMGVEIYDVPRSIVCCTILELLFGMWSTL</sequence>